<feature type="active site" description="Proton donor/acceptor" evidence="8">
    <location>
        <position position="183"/>
    </location>
</feature>
<dbReference type="GeneID" id="31010289"/>
<dbReference type="PRINTS" id="PR00129">
    <property type="entry name" value="CUTINASE"/>
</dbReference>
<evidence type="ECO:0000313" key="11">
    <source>
        <dbReference type="EMBL" id="OJD40262.1"/>
    </source>
</evidence>
<comment type="caution">
    <text evidence="11">The sequence shown here is derived from an EMBL/GenBank/DDBJ whole genome shotgun (WGS) entry which is preliminary data.</text>
</comment>
<proteinExistence type="inferred from homology"/>
<dbReference type="InterPro" id="IPR029058">
    <property type="entry name" value="AB_hydrolase_fold"/>
</dbReference>
<feature type="disulfide bond" evidence="9">
    <location>
        <begin position="166"/>
        <end position="173"/>
    </location>
</feature>
<dbReference type="EMBL" id="MNUE01000001">
    <property type="protein sequence ID" value="OJD40262.1"/>
    <property type="molecule type" value="Genomic_DNA"/>
</dbReference>
<feature type="chain" id="PRO_5012453383" description="cutinase" evidence="10">
    <location>
        <begin position="18"/>
        <end position="203"/>
    </location>
</feature>
<dbReference type="GO" id="GO:0005576">
    <property type="term" value="C:extracellular region"/>
    <property type="evidence" value="ECO:0007669"/>
    <property type="project" value="InterPro"/>
</dbReference>
<reference evidence="11 12" key="1">
    <citation type="submission" date="2016-10" db="EMBL/GenBank/DDBJ databases">
        <title>Proteomics and genomics reveal pathogen-plant mechanisms compatible with a hemibiotrophic lifestyle of Diplodia corticola.</title>
        <authorList>
            <person name="Fernandes I."/>
            <person name="De Jonge R."/>
            <person name="Van De Peer Y."/>
            <person name="Devreese B."/>
            <person name="Alves A."/>
            <person name="Esteves A.C."/>
        </authorList>
    </citation>
    <scope>NUCLEOTIDE SEQUENCE [LARGE SCALE GENOMIC DNA]</scope>
    <source>
        <strain evidence="11 12">CBS 112549</strain>
    </source>
</reference>
<evidence type="ECO:0000313" key="12">
    <source>
        <dbReference type="Proteomes" id="UP000183809"/>
    </source>
</evidence>
<sequence>MPHPLLLLLFLPLLTTAAPLTPRQSSPSSCAPITVIFARGTTETGDLGAVVGPPLQAALEAKLPGKVAVQGVPAPAYPADVAGYLAGGSATGAAKMAEMAREVVAGCSGEEVMVVLAGYSQGGQLVHKAGAQLDAATAARVAGAVIFGDPDNPQPVENVENLKVFCAEGDLICEGQPVILAPHLSYGADAGAAADWIAGVTGN</sequence>
<dbReference type="OrthoDB" id="2975078at2759"/>
<accession>A0A1J9RFF8</accession>
<dbReference type="AlphaFoldDB" id="A0A1J9RFF8"/>
<keyword evidence="5" id="KW-0378">Hydrolase</keyword>
<gene>
    <name evidence="11" type="ORF">BKCO1_1000613</name>
</gene>
<feature type="disulfide bond" evidence="9">
    <location>
        <begin position="30"/>
        <end position="107"/>
    </location>
</feature>
<comment type="similarity">
    <text evidence="1">Belongs to the cutinase family.</text>
</comment>
<evidence type="ECO:0000256" key="1">
    <source>
        <dbReference type="ARBA" id="ARBA00007534"/>
    </source>
</evidence>
<keyword evidence="4 10" id="KW-0732">Signal</keyword>
<dbReference type="Gene3D" id="3.40.50.1820">
    <property type="entry name" value="alpha/beta hydrolase"/>
    <property type="match status" value="1"/>
</dbReference>
<evidence type="ECO:0000256" key="5">
    <source>
        <dbReference type="ARBA" id="ARBA00022801"/>
    </source>
</evidence>
<evidence type="ECO:0000256" key="3">
    <source>
        <dbReference type="ARBA" id="ARBA00022487"/>
    </source>
</evidence>
<evidence type="ECO:0000256" key="7">
    <source>
        <dbReference type="ARBA" id="ARBA00034045"/>
    </source>
</evidence>
<keyword evidence="6 9" id="KW-1015">Disulfide bond</keyword>
<protein>
    <recommendedName>
        <fullName evidence="2">cutinase</fullName>
        <ecNumber evidence="2">3.1.1.74</ecNumber>
    </recommendedName>
</protein>
<evidence type="ECO:0000256" key="8">
    <source>
        <dbReference type="PIRSR" id="PIRSR611150-1"/>
    </source>
</evidence>
<dbReference type="Proteomes" id="UP000183809">
    <property type="component" value="Unassembled WGS sequence"/>
</dbReference>
<dbReference type="PANTHER" id="PTHR48250:SF1">
    <property type="entry name" value="CUTINASE"/>
    <property type="match status" value="1"/>
</dbReference>
<feature type="active site" description="Nucleophile" evidence="8">
    <location>
        <position position="120"/>
    </location>
</feature>
<dbReference type="PANTHER" id="PTHR48250">
    <property type="entry name" value="CUTINASE 2-RELATED"/>
    <property type="match status" value="1"/>
</dbReference>
<organism evidence="11 12">
    <name type="scientific">Diplodia corticola</name>
    <dbReference type="NCBI Taxonomy" id="236234"/>
    <lineage>
        <taxon>Eukaryota</taxon>
        <taxon>Fungi</taxon>
        <taxon>Dikarya</taxon>
        <taxon>Ascomycota</taxon>
        <taxon>Pezizomycotina</taxon>
        <taxon>Dothideomycetes</taxon>
        <taxon>Dothideomycetes incertae sedis</taxon>
        <taxon>Botryosphaeriales</taxon>
        <taxon>Botryosphaeriaceae</taxon>
        <taxon>Diplodia</taxon>
    </lineage>
</organism>
<dbReference type="InterPro" id="IPR011150">
    <property type="entry name" value="Cutinase_monf"/>
</dbReference>
<keyword evidence="12" id="KW-1185">Reference proteome</keyword>
<dbReference type="EC" id="3.1.1.74" evidence="2"/>
<evidence type="ECO:0000256" key="9">
    <source>
        <dbReference type="PIRSR" id="PIRSR611150-2"/>
    </source>
</evidence>
<keyword evidence="3" id="KW-0719">Serine esterase</keyword>
<dbReference type="GO" id="GO:0016052">
    <property type="term" value="P:carbohydrate catabolic process"/>
    <property type="evidence" value="ECO:0007669"/>
    <property type="project" value="TreeGrafter"/>
</dbReference>
<feature type="active site" evidence="8">
    <location>
        <position position="170"/>
    </location>
</feature>
<dbReference type="SUPFAM" id="SSF53474">
    <property type="entry name" value="alpha/beta-Hydrolases"/>
    <property type="match status" value="1"/>
</dbReference>
<dbReference type="Pfam" id="PF01083">
    <property type="entry name" value="Cutinase"/>
    <property type="match status" value="1"/>
</dbReference>
<comment type="catalytic activity">
    <reaction evidence="7">
        <text>cutin + H2O = cutin monomers.</text>
        <dbReference type="EC" id="3.1.1.74"/>
    </reaction>
</comment>
<evidence type="ECO:0000256" key="6">
    <source>
        <dbReference type="ARBA" id="ARBA00023157"/>
    </source>
</evidence>
<dbReference type="GO" id="GO:0050525">
    <property type="term" value="F:cutinase activity"/>
    <property type="evidence" value="ECO:0007669"/>
    <property type="project" value="UniProtKB-EC"/>
</dbReference>
<feature type="signal peptide" evidence="10">
    <location>
        <begin position="1"/>
        <end position="17"/>
    </location>
</feature>
<name>A0A1J9RFF8_9PEZI</name>
<dbReference type="InterPro" id="IPR000675">
    <property type="entry name" value="Cutinase/axe"/>
</dbReference>
<evidence type="ECO:0000256" key="4">
    <source>
        <dbReference type="ARBA" id="ARBA00022729"/>
    </source>
</evidence>
<dbReference type="SMART" id="SM01110">
    <property type="entry name" value="Cutinase"/>
    <property type="match status" value="1"/>
</dbReference>
<dbReference type="RefSeq" id="XP_020135105.1">
    <property type="nucleotide sequence ID" value="XM_020270030.1"/>
</dbReference>
<evidence type="ECO:0000256" key="10">
    <source>
        <dbReference type="SAM" id="SignalP"/>
    </source>
</evidence>
<evidence type="ECO:0000256" key="2">
    <source>
        <dbReference type="ARBA" id="ARBA00013095"/>
    </source>
</evidence>